<feature type="domain" description="ClpX-type ZB" evidence="7">
    <location>
        <begin position="1"/>
        <end position="53"/>
    </location>
</feature>
<comment type="similarity">
    <text evidence="1">Belongs to the AAA ATPase family.</text>
</comment>
<dbReference type="SMART" id="SM00382">
    <property type="entry name" value="AAA"/>
    <property type="match status" value="1"/>
</dbReference>
<keyword evidence="5" id="KW-0067">ATP-binding</keyword>
<dbReference type="EMBL" id="PDOC01000005">
    <property type="protein sequence ID" value="PIL44910.1"/>
    <property type="molecule type" value="Genomic_DNA"/>
</dbReference>
<keyword evidence="2 6" id="KW-0479">Metal-binding</keyword>
<dbReference type="InterPro" id="IPR059188">
    <property type="entry name" value="Znf_CLPX-like"/>
</dbReference>
<dbReference type="InterPro" id="IPR003593">
    <property type="entry name" value="AAA+_ATPase"/>
</dbReference>
<protein>
    <submittedName>
        <fullName evidence="8">Cell division protein FtsH</fullName>
    </submittedName>
</protein>
<dbReference type="InterPro" id="IPR010603">
    <property type="entry name" value="Znf_CppX_C4"/>
</dbReference>
<evidence type="ECO:0000313" key="8">
    <source>
        <dbReference type="EMBL" id="PIL44910.1"/>
    </source>
</evidence>
<feature type="binding site" evidence="6">
    <location>
        <position position="34"/>
    </location>
    <ligand>
        <name>Zn(2+)</name>
        <dbReference type="ChEBI" id="CHEBI:29105"/>
    </ligand>
</feature>
<dbReference type="OrthoDB" id="9802352at2"/>
<dbReference type="GO" id="GO:0016887">
    <property type="term" value="F:ATP hydrolysis activity"/>
    <property type="evidence" value="ECO:0007669"/>
    <property type="project" value="InterPro"/>
</dbReference>
<keyword evidence="8" id="KW-0132">Cell division</keyword>
<dbReference type="RefSeq" id="WP_099788414.1">
    <property type="nucleotide sequence ID" value="NZ_JBHLYV010000032.1"/>
</dbReference>
<evidence type="ECO:0000256" key="3">
    <source>
        <dbReference type="ARBA" id="ARBA00022741"/>
    </source>
</evidence>
<dbReference type="InterPro" id="IPR038366">
    <property type="entry name" value="Znf_CppX_C4_sf"/>
</dbReference>
<keyword evidence="9" id="KW-1185">Reference proteome</keyword>
<feature type="binding site" evidence="6">
    <location>
        <position position="15"/>
    </location>
    <ligand>
        <name>Zn(2+)</name>
        <dbReference type="ChEBI" id="CHEBI:29105"/>
    </ligand>
</feature>
<dbReference type="CDD" id="cd19481">
    <property type="entry name" value="RecA-like_protease"/>
    <property type="match status" value="1"/>
</dbReference>
<dbReference type="PROSITE" id="PS51902">
    <property type="entry name" value="CLPX_ZB"/>
    <property type="match status" value="1"/>
</dbReference>
<reference evidence="8 9" key="1">
    <citation type="submission" date="2017-10" db="EMBL/GenBank/DDBJ databases">
        <title>Massilia psychrophilum sp. nov., a novel purple-pigmented bacterium isolated from Tianshan glacier, Xinjiang Municipality, China.</title>
        <authorList>
            <person name="Wang H."/>
        </authorList>
    </citation>
    <scope>NUCLEOTIDE SEQUENCE [LARGE SCALE GENOMIC DNA]</scope>
    <source>
        <strain evidence="8 9">JCM 30074</strain>
    </source>
</reference>
<evidence type="ECO:0000259" key="7">
    <source>
        <dbReference type="PROSITE" id="PS51902"/>
    </source>
</evidence>
<dbReference type="InterPro" id="IPR027417">
    <property type="entry name" value="P-loop_NTPase"/>
</dbReference>
<keyword evidence="3" id="KW-0547">Nucleotide-binding</keyword>
<comment type="similarity">
    <text evidence="6">Belongs to the ClpX chaperone family.</text>
</comment>
<dbReference type="GO" id="GO:0046983">
    <property type="term" value="F:protein dimerization activity"/>
    <property type="evidence" value="ECO:0007669"/>
    <property type="project" value="UniProtKB-UniRule"/>
</dbReference>
<evidence type="ECO:0000256" key="1">
    <source>
        <dbReference type="ARBA" id="ARBA00006914"/>
    </source>
</evidence>
<dbReference type="GO" id="GO:0051301">
    <property type="term" value="P:cell division"/>
    <property type="evidence" value="ECO:0007669"/>
    <property type="project" value="UniProtKB-KW"/>
</dbReference>
<dbReference type="GO" id="GO:0005524">
    <property type="term" value="F:ATP binding"/>
    <property type="evidence" value="ECO:0007669"/>
    <property type="project" value="UniProtKB-KW"/>
</dbReference>
<dbReference type="GO" id="GO:0008270">
    <property type="term" value="F:zinc ion binding"/>
    <property type="evidence" value="ECO:0007669"/>
    <property type="project" value="UniProtKB-UniRule"/>
</dbReference>
<feature type="binding site" evidence="6">
    <location>
        <position position="12"/>
    </location>
    <ligand>
        <name>Zn(2+)</name>
        <dbReference type="ChEBI" id="CHEBI:29105"/>
    </ligand>
</feature>
<keyword evidence="8" id="KW-0131">Cell cycle</keyword>
<dbReference type="SMART" id="SM00994">
    <property type="entry name" value="zf-C4_ClpX"/>
    <property type="match status" value="1"/>
</dbReference>
<dbReference type="GO" id="GO:0006457">
    <property type="term" value="P:protein folding"/>
    <property type="evidence" value="ECO:0007669"/>
    <property type="project" value="UniProtKB-UniRule"/>
</dbReference>
<evidence type="ECO:0000256" key="5">
    <source>
        <dbReference type="ARBA" id="ARBA00022840"/>
    </source>
</evidence>
<proteinExistence type="inferred from homology"/>
<sequence length="506" mass="55998">MTDLKIFGGGRCQFCLGSASDEKRLIAGNSGFICDECVELCGTALRASPQDEKPKPSKDRYLHQRIAKHFAPLPPQELLATSRTYPLRQQADLQNAVDELLGERIIPTNFVGIHQQYRHDELCFSKLLERGHSALEAAPAQYEEVAIGNGETARCLKNGLWLPADERGPYAVVLTQKNDFHGGGDLVIEVAAPPGQVGAELCTYIFDALEQRLSKGSCYRGRVLSLEQPYMSSGHSARISVHTLEPVSREDVILPESTLRAVERNILQFAEQRQALRDMGLSTQKGLLFHGAPGTGKTHCIRYLAGALKGHTTFLITAEGAGLLPEYMALARLLQPALVVIEDADLIARDRSERANACDEVMLNRLLNEMDGLRERADVFFILTTNRPETLEPALASRPGRIDQTIEFPLPDENHRRRLIQLYAKTLPVPSKIMDELARRTDQASPAFIKELMRRIAQRHLETRSDDAVSRETAESALHEMLFSGGSLNTRLLGGTGVDASANAFR</sequence>
<evidence type="ECO:0000256" key="6">
    <source>
        <dbReference type="PROSITE-ProRule" id="PRU01250"/>
    </source>
</evidence>
<dbReference type="InterPro" id="IPR050221">
    <property type="entry name" value="26S_Proteasome_ATPase"/>
</dbReference>
<keyword evidence="4 6" id="KW-0862">Zinc</keyword>
<evidence type="ECO:0000256" key="2">
    <source>
        <dbReference type="ARBA" id="ARBA00022723"/>
    </source>
</evidence>
<keyword evidence="6" id="KW-0143">Chaperone</keyword>
<dbReference type="Gene3D" id="3.40.50.300">
    <property type="entry name" value="P-loop containing nucleotide triphosphate hydrolases"/>
    <property type="match status" value="1"/>
</dbReference>
<dbReference type="AlphaFoldDB" id="A0A2G8TFS8"/>
<organism evidence="8 9">
    <name type="scientific">Massilia eurypsychrophila</name>
    <dbReference type="NCBI Taxonomy" id="1485217"/>
    <lineage>
        <taxon>Bacteria</taxon>
        <taxon>Pseudomonadati</taxon>
        <taxon>Pseudomonadota</taxon>
        <taxon>Betaproteobacteria</taxon>
        <taxon>Burkholderiales</taxon>
        <taxon>Oxalobacteraceae</taxon>
        <taxon>Telluria group</taxon>
        <taxon>Massilia</taxon>
    </lineage>
</organism>
<dbReference type="SUPFAM" id="SSF57716">
    <property type="entry name" value="Glucocorticoid receptor-like (DNA-binding domain)"/>
    <property type="match status" value="1"/>
</dbReference>
<gene>
    <name evidence="8" type="ORF">CR105_10545</name>
</gene>
<accession>A0A2G8TFS8</accession>
<dbReference type="SUPFAM" id="SSF52540">
    <property type="entry name" value="P-loop containing nucleoside triphosphate hydrolases"/>
    <property type="match status" value="1"/>
</dbReference>
<feature type="binding site" evidence="6">
    <location>
        <position position="37"/>
    </location>
    <ligand>
        <name>Zn(2+)</name>
        <dbReference type="ChEBI" id="CHEBI:29105"/>
    </ligand>
</feature>
<dbReference type="Proteomes" id="UP000230390">
    <property type="component" value="Unassembled WGS sequence"/>
</dbReference>
<dbReference type="GO" id="GO:0051082">
    <property type="term" value="F:unfolded protein binding"/>
    <property type="evidence" value="ECO:0007669"/>
    <property type="project" value="UniProtKB-UniRule"/>
</dbReference>
<dbReference type="InterPro" id="IPR003959">
    <property type="entry name" value="ATPase_AAA_core"/>
</dbReference>
<dbReference type="Pfam" id="PF06689">
    <property type="entry name" value="zf-C4_ClpX"/>
    <property type="match status" value="1"/>
</dbReference>
<evidence type="ECO:0000256" key="4">
    <source>
        <dbReference type="ARBA" id="ARBA00022833"/>
    </source>
</evidence>
<comment type="caution">
    <text evidence="8">The sequence shown here is derived from an EMBL/GenBank/DDBJ whole genome shotgun (WGS) entry which is preliminary data.</text>
</comment>
<name>A0A2G8TFS8_9BURK</name>
<dbReference type="Gene3D" id="1.10.8.60">
    <property type="match status" value="1"/>
</dbReference>
<dbReference type="Pfam" id="PF00004">
    <property type="entry name" value="AAA"/>
    <property type="match status" value="1"/>
</dbReference>
<evidence type="ECO:0000313" key="9">
    <source>
        <dbReference type="Proteomes" id="UP000230390"/>
    </source>
</evidence>
<dbReference type="Gene3D" id="6.20.220.10">
    <property type="entry name" value="ClpX chaperone, C4-type zinc finger domain"/>
    <property type="match status" value="1"/>
</dbReference>
<dbReference type="PANTHER" id="PTHR23073">
    <property type="entry name" value="26S PROTEASOME REGULATORY SUBUNIT"/>
    <property type="match status" value="1"/>
</dbReference>